<dbReference type="CDD" id="cd00130">
    <property type="entry name" value="PAS"/>
    <property type="match status" value="1"/>
</dbReference>
<dbReference type="NCBIfam" id="TIGR00254">
    <property type="entry name" value="GGDEF"/>
    <property type="match status" value="1"/>
</dbReference>
<sequence length="304" mass="34971">MEQEAQHVVSALQDAPLGVIHSCMRFLGRIEDFFAVIDREGCFVAVNANFARAYQSTEELIIGRNIRDIMEEEEFERLFHPYLNECFTGTDVHHSSNFDFPGLDESMHMDVGYYPLFDESGEVHAVLLTFHDVTTFKNMERKLRQLAHLDPLTQMPNLRFIDYQLNKLQARCERQGEGFSLLYIDFNQFKSINDEYGHNAGDQVLVEFGRRLRSTLRRGEFISRIGGDEFLVVVSEQLSEEAGIALQERIKSMLYEPITITSTLKLRVSVSVGMAVWPTDGRDLATLKAIADERMYRDKKPNLN</sequence>
<keyword evidence="3" id="KW-1185">Reference proteome</keyword>
<gene>
    <name evidence="2" type="ORF">GCM10007877_15030</name>
</gene>
<comment type="caution">
    <text evidence="2">The sequence shown here is derived from an EMBL/GenBank/DDBJ whole genome shotgun (WGS) entry which is preliminary data.</text>
</comment>
<evidence type="ECO:0000259" key="1">
    <source>
        <dbReference type="PROSITE" id="PS50887"/>
    </source>
</evidence>
<protein>
    <submittedName>
        <fullName evidence="2">Diguanylate cyclase</fullName>
    </submittedName>
</protein>
<dbReference type="AlphaFoldDB" id="A0AA37WLB3"/>
<dbReference type="InterPro" id="IPR013656">
    <property type="entry name" value="PAS_4"/>
</dbReference>
<reference evidence="2 3" key="1">
    <citation type="journal article" date="2014" name="Int. J. Syst. Evol. Microbiol.">
        <title>Complete genome sequence of Corynebacterium casei LMG S-19264T (=DSM 44701T), isolated from a smear-ripened cheese.</title>
        <authorList>
            <consortium name="US DOE Joint Genome Institute (JGI-PGF)"/>
            <person name="Walter F."/>
            <person name="Albersmeier A."/>
            <person name="Kalinowski J."/>
            <person name="Ruckert C."/>
        </authorList>
    </citation>
    <scope>NUCLEOTIDE SEQUENCE [LARGE SCALE GENOMIC DNA]</scope>
    <source>
        <strain evidence="2 3">NBRC 110095</strain>
    </source>
</reference>
<dbReference type="CDD" id="cd01949">
    <property type="entry name" value="GGDEF"/>
    <property type="match status" value="1"/>
</dbReference>
<dbReference type="EMBL" id="BSPD01000035">
    <property type="protein sequence ID" value="GLS25789.1"/>
    <property type="molecule type" value="Genomic_DNA"/>
</dbReference>
<evidence type="ECO:0000313" key="3">
    <source>
        <dbReference type="Proteomes" id="UP001156870"/>
    </source>
</evidence>
<evidence type="ECO:0000313" key="2">
    <source>
        <dbReference type="EMBL" id="GLS25789.1"/>
    </source>
</evidence>
<dbReference type="Pfam" id="PF08448">
    <property type="entry name" value="PAS_4"/>
    <property type="match status" value="1"/>
</dbReference>
<dbReference type="SUPFAM" id="SSF55785">
    <property type="entry name" value="PYP-like sensor domain (PAS domain)"/>
    <property type="match status" value="1"/>
</dbReference>
<name>A0AA37WLB3_9GAMM</name>
<dbReference type="SUPFAM" id="SSF55073">
    <property type="entry name" value="Nucleotide cyclase"/>
    <property type="match status" value="1"/>
</dbReference>
<organism evidence="2 3">
    <name type="scientific">Marinibactrum halimedae</name>
    <dbReference type="NCBI Taxonomy" id="1444977"/>
    <lineage>
        <taxon>Bacteria</taxon>
        <taxon>Pseudomonadati</taxon>
        <taxon>Pseudomonadota</taxon>
        <taxon>Gammaproteobacteria</taxon>
        <taxon>Cellvibrionales</taxon>
        <taxon>Cellvibrionaceae</taxon>
        <taxon>Marinibactrum</taxon>
    </lineage>
</organism>
<dbReference type="Proteomes" id="UP001156870">
    <property type="component" value="Unassembled WGS sequence"/>
</dbReference>
<dbReference type="NCBIfam" id="TIGR00229">
    <property type="entry name" value="sensory_box"/>
    <property type="match status" value="1"/>
</dbReference>
<dbReference type="InterPro" id="IPR029787">
    <property type="entry name" value="Nucleotide_cyclase"/>
</dbReference>
<dbReference type="SMART" id="SM00267">
    <property type="entry name" value="GGDEF"/>
    <property type="match status" value="1"/>
</dbReference>
<accession>A0AA37WLB3</accession>
<dbReference type="InterPro" id="IPR000014">
    <property type="entry name" value="PAS"/>
</dbReference>
<dbReference type="Pfam" id="PF00990">
    <property type="entry name" value="GGDEF"/>
    <property type="match status" value="1"/>
</dbReference>
<dbReference type="RefSeq" id="WP_232593909.1">
    <property type="nucleotide sequence ID" value="NZ_BSPD01000035.1"/>
</dbReference>
<dbReference type="Gene3D" id="3.30.70.270">
    <property type="match status" value="1"/>
</dbReference>
<dbReference type="PANTHER" id="PTHR44757">
    <property type="entry name" value="DIGUANYLATE CYCLASE DGCP"/>
    <property type="match status" value="1"/>
</dbReference>
<proteinExistence type="predicted"/>
<dbReference type="InterPro" id="IPR052155">
    <property type="entry name" value="Biofilm_reg_signaling"/>
</dbReference>
<feature type="domain" description="GGDEF" evidence="1">
    <location>
        <begin position="177"/>
        <end position="304"/>
    </location>
</feature>
<dbReference type="PANTHER" id="PTHR44757:SF2">
    <property type="entry name" value="BIOFILM ARCHITECTURE MAINTENANCE PROTEIN MBAA"/>
    <property type="match status" value="1"/>
</dbReference>
<dbReference type="InterPro" id="IPR043128">
    <property type="entry name" value="Rev_trsase/Diguanyl_cyclase"/>
</dbReference>
<dbReference type="Gene3D" id="3.30.450.20">
    <property type="entry name" value="PAS domain"/>
    <property type="match status" value="1"/>
</dbReference>
<dbReference type="InterPro" id="IPR035965">
    <property type="entry name" value="PAS-like_dom_sf"/>
</dbReference>
<dbReference type="InterPro" id="IPR000160">
    <property type="entry name" value="GGDEF_dom"/>
</dbReference>
<dbReference type="PROSITE" id="PS50887">
    <property type="entry name" value="GGDEF"/>
    <property type="match status" value="1"/>
</dbReference>